<dbReference type="Proteomes" id="UP000016936">
    <property type="component" value="Unassembled WGS sequence"/>
</dbReference>
<name>M2UAT5_COCH5</name>
<protein>
    <submittedName>
        <fullName evidence="2">Uncharacterized protein</fullName>
    </submittedName>
</protein>
<proteinExistence type="predicted"/>
<feature type="region of interest" description="Disordered" evidence="1">
    <location>
        <begin position="1"/>
        <end position="33"/>
    </location>
</feature>
<gene>
    <name evidence="2" type="ORF">COCHEDRAFT_1088298</name>
</gene>
<reference evidence="3" key="2">
    <citation type="journal article" date="2013" name="PLoS Genet.">
        <title>Comparative genome structure, secondary metabolite, and effector coding capacity across Cochliobolus pathogens.</title>
        <authorList>
            <person name="Condon B.J."/>
            <person name="Leng Y."/>
            <person name="Wu D."/>
            <person name="Bushley K.E."/>
            <person name="Ohm R.A."/>
            <person name="Otillar R."/>
            <person name="Martin J."/>
            <person name="Schackwitz W."/>
            <person name="Grimwood J."/>
            <person name="MohdZainudin N."/>
            <person name="Xue C."/>
            <person name="Wang R."/>
            <person name="Manning V.A."/>
            <person name="Dhillon B."/>
            <person name="Tu Z.J."/>
            <person name="Steffenson B.J."/>
            <person name="Salamov A."/>
            <person name="Sun H."/>
            <person name="Lowry S."/>
            <person name="LaButti K."/>
            <person name="Han J."/>
            <person name="Copeland A."/>
            <person name="Lindquist E."/>
            <person name="Barry K."/>
            <person name="Schmutz J."/>
            <person name="Baker S.E."/>
            <person name="Ciuffetti L.M."/>
            <person name="Grigoriev I.V."/>
            <person name="Zhong S."/>
            <person name="Turgeon B.G."/>
        </authorList>
    </citation>
    <scope>NUCLEOTIDE SEQUENCE [LARGE SCALE GENOMIC DNA]</scope>
    <source>
        <strain evidence="3">C5 / ATCC 48332 / race O</strain>
    </source>
</reference>
<evidence type="ECO:0000313" key="3">
    <source>
        <dbReference type="Proteomes" id="UP000016936"/>
    </source>
</evidence>
<sequence>MARRWLLGRGRTGRPTNDGRRKKPTQEGWADGEASWLSHTPLSILASTRW</sequence>
<accession>M2UAT5</accession>
<dbReference type="AlphaFoldDB" id="M2UAT5"/>
<dbReference type="EMBL" id="KB445570">
    <property type="protein sequence ID" value="EMD95684.1"/>
    <property type="molecule type" value="Genomic_DNA"/>
</dbReference>
<keyword evidence="3" id="KW-1185">Reference proteome</keyword>
<reference evidence="2 3" key="1">
    <citation type="journal article" date="2012" name="PLoS Pathog.">
        <title>Diverse lifestyles and strategies of plant pathogenesis encoded in the genomes of eighteen Dothideomycetes fungi.</title>
        <authorList>
            <person name="Ohm R.A."/>
            <person name="Feau N."/>
            <person name="Henrissat B."/>
            <person name="Schoch C.L."/>
            <person name="Horwitz B.A."/>
            <person name="Barry K.W."/>
            <person name="Condon B.J."/>
            <person name="Copeland A.C."/>
            <person name="Dhillon B."/>
            <person name="Glaser F."/>
            <person name="Hesse C.N."/>
            <person name="Kosti I."/>
            <person name="LaButti K."/>
            <person name="Lindquist E.A."/>
            <person name="Lucas S."/>
            <person name="Salamov A.A."/>
            <person name="Bradshaw R.E."/>
            <person name="Ciuffetti L."/>
            <person name="Hamelin R.C."/>
            <person name="Kema G.H.J."/>
            <person name="Lawrence C."/>
            <person name="Scott J.A."/>
            <person name="Spatafora J.W."/>
            <person name="Turgeon B.G."/>
            <person name="de Wit P.J.G.M."/>
            <person name="Zhong S."/>
            <person name="Goodwin S.B."/>
            <person name="Grigoriev I.V."/>
        </authorList>
    </citation>
    <scope>NUCLEOTIDE SEQUENCE [LARGE SCALE GENOMIC DNA]</scope>
    <source>
        <strain evidence="3">C5 / ATCC 48332 / race O</strain>
    </source>
</reference>
<organism evidence="2 3">
    <name type="scientific">Cochliobolus heterostrophus (strain C5 / ATCC 48332 / race O)</name>
    <name type="common">Southern corn leaf blight fungus</name>
    <name type="synonym">Bipolaris maydis</name>
    <dbReference type="NCBI Taxonomy" id="701091"/>
    <lineage>
        <taxon>Eukaryota</taxon>
        <taxon>Fungi</taxon>
        <taxon>Dikarya</taxon>
        <taxon>Ascomycota</taxon>
        <taxon>Pezizomycotina</taxon>
        <taxon>Dothideomycetes</taxon>
        <taxon>Pleosporomycetidae</taxon>
        <taxon>Pleosporales</taxon>
        <taxon>Pleosporineae</taxon>
        <taxon>Pleosporaceae</taxon>
        <taxon>Bipolaris</taxon>
    </lineage>
</organism>
<evidence type="ECO:0000313" key="2">
    <source>
        <dbReference type="EMBL" id="EMD95684.1"/>
    </source>
</evidence>
<evidence type="ECO:0000256" key="1">
    <source>
        <dbReference type="SAM" id="MobiDB-lite"/>
    </source>
</evidence>
<dbReference type="HOGENOM" id="CLU_3124910_0_0_1"/>